<dbReference type="InterPro" id="IPR019783">
    <property type="entry name" value="SDO1/SBDS_N"/>
</dbReference>
<evidence type="ECO:0000256" key="2">
    <source>
        <dbReference type="ARBA" id="ARBA00007433"/>
    </source>
</evidence>
<keyword evidence="8" id="KW-1185">Reference proteome</keyword>
<keyword evidence="3" id="KW-0539">Nucleus</keyword>
<reference evidence="7" key="1">
    <citation type="submission" date="2021-01" db="EMBL/GenBank/DDBJ databases">
        <authorList>
            <consortium name="Genoscope - CEA"/>
            <person name="William W."/>
        </authorList>
    </citation>
    <scope>NUCLEOTIDE SEQUENCE</scope>
</reference>
<name>A0A8S1LBZ4_PARPR</name>
<feature type="compositionally biased region" description="Low complexity" evidence="5">
    <location>
        <begin position="289"/>
        <end position="299"/>
    </location>
</feature>
<dbReference type="Pfam" id="PF09377">
    <property type="entry name" value="SBDS_domain_II"/>
    <property type="match status" value="1"/>
</dbReference>
<evidence type="ECO:0000256" key="4">
    <source>
        <dbReference type="PROSITE-ProRule" id="PRU00042"/>
    </source>
</evidence>
<comment type="subcellular location">
    <subcellularLocation>
        <location evidence="1">Nucleus</location>
    </subcellularLocation>
</comment>
<evidence type="ECO:0000256" key="5">
    <source>
        <dbReference type="SAM" id="MobiDB-lite"/>
    </source>
</evidence>
<dbReference type="NCBIfam" id="TIGR00291">
    <property type="entry name" value="RNA_SBDS"/>
    <property type="match status" value="1"/>
</dbReference>
<proteinExistence type="inferred from homology"/>
<dbReference type="PROSITE" id="PS50157">
    <property type="entry name" value="ZINC_FINGER_C2H2_2"/>
    <property type="match status" value="1"/>
</dbReference>
<dbReference type="GO" id="GO:0042256">
    <property type="term" value="P:cytosolic ribosome assembly"/>
    <property type="evidence" value="ECO:0007669"/>
    <property type="project" value="InterPro"/>
</dbReference>
<dbReference type="OMA" id="YRECDSF"/>
<evidence type="ECO:0000259" key="6">
    <source>
        <dbReference type="PROSITE" id="PS50157"/>
    </source>
</evidence>
<keyword evidence="4" id="KW-0863">Zinc-finger</keyword>
<keyword evidence="4" id="KW-0479">Metal-binding</keyword>
<evidence type="ECO:0000256" key="1">
    <source>
        <dbReference type="ARBA" id="ARBA00004123"/>
    </source>
</evidence>
<dbReference type="GO" id="GO:0005634">
    <property type="term" value="C:nucleus"/>
    <property type="evidence" value="ECO:0007669"/>
    <property type="project" value="UniProtKB-SubCell"/>
</dbReference>
<feature type="region of interest" description="Disordered" evidence="5">
    <location>
        <begin position="261"/>
        <end position="300"/>
    </location>
</feature>
<dbReference type="AlphaFoldDB" id="A0A8S1LBZ4"/>
<feature type="domain" description="C2H2-type" evidence="6">
    <location>
        <begin position="330"/>
        <end position="359"/>
    </location>
</feature>
<dbReference type="GO" id="GO:0008270">
    <property type="term" value="F:zinc ion binding"/>
    <property type="evidence" value="ECO:0007669"/>
    <property type="project" value="UniProtKB-KW"/>
</dbReference>
<evidence type="ECO:0000313" key="8">
    <source>
        <dbReference type="Proteomes" id="UP000688137"/>
    </source>
</evidence>
<gene>
    <name evidence="7" type="ORF">PPRIM_AZ9-3.1.T0340338</name>
</gene>
<accession>A0A8S1LBZ4</accession>
<dbReference type="PROSITE" id="PS00028">
    <property type="entry name" value="ZINC_FINGER_C2H2_1"/>
    <property type="match status" value="1"/>
</dbReference>
<comment type="caution">
    <text evidence="7">The sequence shown here is derived from an EMBL/GenBank/DDBJ whole genome shotgun (WGS) entry which is preliminary data.</text>
</comment>
<dbReference type="InterPro" id="IPR013087">
    <property type="entry name" value="Znf_C2H2_type"/>
</dbReference>
<dbReference type="PANTHER" id="PTHR10927">
    <property type="entry name" value="RIBOSOME MATURATION PROTEIN SBDS"/>
    <property type="match status" value="1"/>
</dbReference>
<dbReference type="InterPro" id="IPR002140">
    <property type="entry name" value="Sdo1/SBDS"/>
</dbReference>
<dbReference type="InterPro" id="IPR039100">
    <property type="entry name" value="Sdo1/SBDS-like"/>
</dbReference>
<feature type="compositionally biased region" description="Basic residues" evidence="5">
    <location>
        <begin position="276"/>
        <end position="288"/>
    </location>
</feature>
<evidence type="ECO:0000256" key="3">
    <source>
        <dbReference type="ARBA" id="ARBA00023242"/>
    </source>
</evidence>
<dbReference type="InterPro" id="IPR018978">
    <property type="entry name" value="SDO1/SBDS_central"/>
</dbReference>
<sequence length="384" mass="45196">MRVTQPVGIVQMTNIAIIKYRTNNNQKFEIACYKNKAINWRNGVEKDLSEVLQVYEVFTNATKGDVASGRELFYCFQTNDKDQIIKTILEKGDLQVGDKEREAQLEHYYRDIIKFIQDKCIHATSGRPLTQQSIEYAVSKVQFVVKTDKPVKLQALQCIKKLKECFYIKRAPMKVSISFIDEQMDLVYQMLQELELKDIVQQNNKFIVIIDPQLFRTLSTKVNDNQLKSTLEVIEAAIKQQIDGIDNLAQVELEQRLEKLQISDSDDSDEEQNQKQKQKGPKKNKQQKKQQLQQQQQMKKQVEEEEQNQIKQIQQQQKKENAKSDLTKQFKCTQCLISFDTNQEFKQHYKTDWHLNNTKLKQNGKICLSYEEFLDYQIQKEMTK</sequence>
<dbReference type="Pfam" id="PF01172">
    <property type="entry name" value="SBDS_N"/>
    <property type="match status" value="1"/>
</dbReference>
<organism evidence="7 8">
    <name type="scientific">Paramecium primaurelia</name>
    <dbReference type="NCBI Taxonomy" id="5886"/>
    <lineage>
        <taxon>Eukaryota</taxon>
        <taxon>Sar</taxon>
        <taxon>Alveolata</taxon>
        <taxon>Ciliophora</taxon>
        <taxon>Intramacronucleata</taxon>
        <taxon>Oligohymenophorea</taxon>
        <taxon>Peniculida</taxon>
        <taxon>Parameciidae</taxon>
        <taxon>Paramecium</taxon>
    </lineage>
</organism>
<keyword evidence="4" id="KW-0862">Zinc</keyword>
<dbReference type="EMBL" id="CAJJDM010000033">
    <property type="protein sequence ID" value="CAD8063462.1"/>
    <property type="molecule type" value="Genomic_DNA"/>
</dbReference>
<dbReference type="Proteomes" id="UP000688137">
    <property type="component" value="Unassembled WGS sequence"/>
</dbReference>
<comment type="similarity">
    <text evidence="2">Belongs to the SDO1/SBDS family.</text>
</comment>
<protein>
    <recommendedName>
        <fullName evidence="6">C2H2-type domain-containing protein</fullName>
    </recommendedName>
</protein>
<dbReference type="PANTHER" id="PTHR10927:SF1">
    <property type="entry name" value="RIBOSOME MATURATION PROTEIN SBDS"/>
    <property type="match status" value="1"/>
</dbReference>
<evidence type="ECO:0000313" key="7">
    <source>
        <dbReference type="EMBL" id="CAD8063462.1"/>
    </source>
</evidence>